<evidence type="ECO:0000313" key="2">
    <source>
        <dbReference type="Proteomes" id="UP000024635"/>
    </source>
</evidence>
<proteinExistence type="predicted"/>
<accession>A0A016VVA1</accession>
<dbReference type="Proteomes" id="UP000024635">
    <property type="component" value="Unassembled WGS sequence"/>
</dbReference>
<organism evidence="1 2">
    <name type="scientific">Ancylostoma ceylanicum</name>
    <dbReference type="NCBI Taxonomy" id="53326"/>
    <lineage>
        <taxon>Eukaryota</taxon>
        <taxon>Metazoa</taxon>
        <taxon>Ecdysozoa</taxon>
        <taxon>Nematoda</taxon>
        <taxon>Chromadorea</taxon>
        <taxon>Rhabditida</taxon>
        <taxon>Rhabditina</taxon>
        <taxon>Rhabditomorpha</taxon>
        <taxon>Strongyloidea</taxon>
        <taxon>Ancylostomatidae</taxon>
        <taxon>Ancylostomatinae</taxon>
        <taxon>Ancylostoma</taxon>
    </lineage>
</organism>
<dbReference type="EMBL" id="JARK01001340">
    <property type="protein sequence ID" value="EYC31340.1"/>
    <property type="molecule type" value="Genomic_DNA"/>
</dbReference>
<keyword evidence="2" id="KW-1185">Reference proteome</keyword>
<reference evidence="2" key="1">
    <citation type="journal article" date="2015" name="Nat. Genet.">
        <title>The genome and transcriptome of the zoonotic hookworm Ancylostoma ceylanicum identify infection-specific gene families.</title>
        <authorList>
            <person name="Schwarz E.M."/>
            <person name="Hu Y."/>
            <person name="Antoshechkin I."/>
            <person name="Miller M.M."/>
            <person name="Sternberg P.W."/>
            <person name="Aroian R.V."/>
        </authorList>
    </citation>
    <scope>NUCLEOTIDE SEQUENCE</scope>
    <source>
        <strain evidence="2">HY135</strain>
    </source>
</reference>
<evidence type="ECO:0000313" key="1">
    <source>
        <dbReference type="EMBL" id="EYC31340.1"/>
    </source>
</evidence>
<sequence length="92" mass="10555">MRSCSAHIIKNESVASFFADILFTSLIVRLTPDPQASFRARFARVAFMWHFSHTIPAIPHLSNSRFLQLRAFWLRGASFPQLCNKRATSFLV</sequence>
<name>A0A016VVA1_9BILA</name>
<protein>
    <submittedName>
        <fullName evidence="1">Uncharacterized protein</fullName>
    </submittedName>
</protein>
<comment type="caution">
    <text evidence="1">The sequence shown here is derived from an EMBL/GenBank/DDBJ whole genome shotgun (WGS) entry which is preliminary data.</text>
</comment>
<dbReference type="AlphaFoldDB" id="A0A016VVA1"/>
<gene>
    <name evidence="1" type="primary">Acey_s0004.g2104</name>
    <name evidence="1" type="ORF">Y032_0004g2104</name>
</gene>